<dbReference type="SUPFAM" id="SSF103506">
    <property type="entry name" value="Mitochondrial carrier"/>
    <property type="match status" value="1"/>
</dbReference>
<dbReference type="PROSITE" id="PS50920">
    <property type="entry name" value="SOLCAR"/>
    <property type="match status" value="2"/>
</dbReference>
<evidence type="ECO:0000256" key="9">
    <source>
        <dbReference type="PROSITE-ProRule" id="PRU00282"/>
    </source>
</evidence>
<dbReference type="AlphaFoldDB" id="G7E023"/>
<keyword evidence="6 11" id="KW-1133">Transmembrane helix</keyword>
<protein>
    <recommendedName>
        <fullName evidence="14">Mitochondrial carrier protein</fullName>
    </recommendedName>
</protein>
<sequence>MASASADKTLAELLHLDPAVLVGAAASGIIARTICHPLDTMRIRIQTAKGSTLPPLRELLPTPRIRLYAGLPVALAVGVPALTAYLSVFEGSKSLIMRKVNPDDSLIHQLPIFVTAAIMAQLSSAVIWTPLDVLKSRLQAGRDGTSALNLLVKIYKTEKLRGFYRGYLMSTALFGPQLSAYWTCYEILKKRLIPGYSTRTSNAPPASKLGLTETELMLRYMASSSIACATAVTLTNPLDAVTARLQTSGGRYGGVRNIVKYMWTHGGLSAFTRGIKVRIAYAIPSNTISMLVYEQVKRKWKRLDSE</sequence>
<dbReference type="Pfam" id="PF00153">
    <property type="entry name" value="Mito_carr"/>
    <property type="match status" value="3"/>
</dbReference>
<gene>
    <name evidence="12" type="primary">Mo02847</name>
    <name evidence="12" type="ORF">E5Q_02847</name>
</gene>
<comment type="subcellular location">
    <subcellularLocation>
        <location evidence="1">Mitochondrion membrane</location>
        <topology evidence="1">Multi-pass membrane protein</topology>
    </subcellularLocation>
</comment>
<evidence type="ECO:0000313" key="13">
    <source>
        <dbReference type="Proteomes" id="UP000009131"/>
    </source>
</evidence>
<dbReference type="Proteomes" id="UP000009131">
    <property type="component" value="Unassembled WGS sequence"/>
</dbReference>
<dbReference type="GO" id="GO:0031966">
    <property type="term" value="C:mitochondrial membrane"/>
    <property type="evidence" value="ECO:0007669"/>
    <property type="project" value="UniProtKB-SubCell"/>
</dbReference>
<dbReference type="InParanoid" id="G7E023"/>
<keyword evidence="3 10" id="KW-0813">Transport</keyword>
<keyword evidence="4 9" id="KW-0812">Transmembrane</keyword>
<dbReference type="PRINTS" id="PR00926">
    <property type="entry name" value="MITOCARRIER"/>
</dbReference>
<dbReference type="InterPro" id="IPR002067">
    <property type="entry name" value="MCP"/>
</dbReference>
<organism evidence="12 13">
    <name type="scientific">Mixia osmundae (strain CBS 9802 / IAM 14324 / JCM 22182 / KY 12970)</name>
    <dbReference type="NCBI Taxonomy" id="764103"/>
    <lineage>
        <taxon>Eukaryota</taxon>
        <taxon>Fungi</taxon>
        <taxon>Dikarya</taxon>
        <taxon>Basidiomycota</taxon>
        <taxon>Pucciniomycotina</taxon>
        <taxon>Mixiomycetes</taxon>
        <taxon>Mixiales</taxon>
        <taxon>Mixiaceae</taxon>
        <taxon>Mixia</taxon>
    </lineage>
</organism>
<keyword evidence="8 9" id="KW-0472">Membrane</keyword>
<dbReference type="Gene3D" id="1.50.40.10">
    <property type="entry name" value="Mitochondrial carrier domain"/>
    <property type="match status" value="1"/>
</dbReference>
<feature type="repeat" description="Solcar" evidence="9">
    <location>
        <begin position="215"/>
        <end position="299"/>
    </location>
</feature>
<dbReference type="OrthoDB" id="250329at2759"/>
<feature type="transmembrane region" description="Helical" evidence="11">
    <location>
        <begin position="67"/>
        <end position="86"/>
    </location>
</feature>
<evidence type="ECO:0000256" key="2">
    <source>
        <dbReference type="ARBA" id="ARBA00006375"/>
    </source>
</evidence>
<evidence type="ECO:0000256" key="7">
    <source>
        <dbReference type="ARBA" id="ARBA00023128"/>
    </source>
</evidence>
<name>G7E023_MIXOS</name>
<feature type="repeat" description="Solcar" evidence="9">
    <location>
        <begin position="108"/>
        <end position="191"/>
    </location>
</feature>
<dbReference type="eggNOG" id="KOG0760">
    <property type="taxonomic scope" value="Eukaryota"/>
</dbReference>
<comment type="similarity">
    <text evidence="2 10">Belongs to the mitochondrial carrier (TC 2.A.29) family.</text>
</comment>
<keyword evidence="13" id="KW-1185">Reference proteome</keyword>
<evidence type="ECO:0000256" key="6">
    <source>
        <dbReference type="ARBA" id="ARBA00022989"/>
    </source>
</evidence>
<accession>G7E023</accession>
<comment type="caution">
    <text evidence="12">The sequence shown here is derived from an EMBL/GenBank/DDBJ whole genome shotgun (WGS) entry which is preliminary data.</text>
</comment>
<evidence type="ECO:0000256" key="1">
    <source>
        <dbReference type="ARBA" id="ARBA00004225"/>
    </source>
</evidence>
<evidence type="ECO:0000256" key="10">
    <source>
        <dbReference type="RuleBase" id="RU000488"/>
    </source>
</evidence>
<reference evidence="12 13" key="2">
    <citation type="journal article" date="2012" name="Open Biol.">
        <title>Characteristics of nucleosomes and linker DNA regions on the genome of the basidiomycete Mixia osmundae revealed by mono- and dinucleosome mapping.</title>
        <authorList>
            <person name="Nishida H."/>
            <person name="Kondo S."/>
            <person name="Matsumoto T."/>
            <person name="Suzuki Y."/>
            <person name="Yoshikawa H."/>
            <person name="Taylor T.D."/>
            <person name="Sugiyama J."/>
        </authorList>
    </citation>
    <scope>NUCLEOTIDE SEQUENCE [LARGE SCALE GENOMIC DNA]</scope>
    <source>
        <strain evidence="13">CBS 9802 / IAM 14324 / JCM 22182 / KY 12970</strain>
    </source>
</reference>
<dbReference type="InterPro" id="IPR023395">
    <property type="entry name" value="MCP_dom_sf"/>
</dbReference>
<dbReference type="GO" id="GO:0005381">
    <property type="term" value="F:iron ion transmembrane transporter activity"/>
    <property type="evidence" value="ECO:0007669"/>
    <property type="project" value="UniProtKB-ARBA"/>
</dbReference>
<dbReference type="InterPro" id="IPR018108">
    <property type="entry name" value="MCP_transmembrane"/>
</dbReference>
<evidence type="ECO:0000256" key="5">
    <source>
        <dbReference type="ARBA" id="ARBA00022737"/>
    </source>
</evidence>
<dbReference type="STRING" id="764103.G7E023"/>
<dbReference type="PANTHER" id="PTHR45758:SF3">
    <property type="entry name" value="MITOCHONDRIAL SUBSTRATE CARRIER FAMILY PROTEIN E"/>
    <property type="match status" value="1"/>
</dbReference>
<dbReference type="HOGENOM" id="CLU_015166_3_5_1"/>
<evidence type="ECO:0000313" key="12">
    <source>
        <dbReference type="EMBL" id="GAA96183.1"/>
    </source>
</evidence>
<evidence type="ECO:0008006" key="14">
    <source>
        <dbReference type="Google" id="ProtNLM"/>
    </source>
</evidence>
<dbReference type="RefSeq" id="XP_014570806.1">
    <property type="nucleotide sequence ID" value="XM_014715320.1"/>
</dbReference>
<proteinExistence type="inferred from homology"/>
<feature type="transmembrane region" description="Helical" evidence="11">
    <location>
        <begin position="106"/>
        <end position="128"/>
    </location>
</feature>
<dbReference type="EMBL" id="BABT02000076">
    <property type="protein sequence ID" value="GAA96183.1"/>
    <property type="molecule type" value="Genomic_DNA"/>
</dbReference>
<keyword evidence="7" id="KW-0496">Mitochondrion</keyword>
<dbReference type="PANTHER" id="PTHR45758">
    <property type="entry name" value="MITOFERRIN-1-RELATED"/>
    <property type="match status" value="1"/>
</dbReference>
<reference evidence="12 13" key="1">
    <citation type="journal article" date="2011" name="J. Gen. Appl. Microbiol.">
        <title>Draft genome sequencing of the enigmatic basidiomycete Mixia osmundae.</title>
        <authorList>
            <person name="Nishida H."/>
            <person name="Nagatsuka Y."/>
            <person name="Sugiyama J."/>
        </authorList>
    </citation>
    <scope>NUCLEOTIDE SEQUENCE [LARGE SCALE GENOMIC DNA]</scope>
    <source>
        <strain evidence="13">CBS 9802 / IAM 14324 / JCM 22182 / KY 12970</strain>
    </source>
</reference>
<evidence type="ECO:0000256" key="3">
    <source>
        <dbReference type="ARBA" id="ARBA00022448"/>
    </source>
</evidence>
<keyword evidence="5" id="KW-0677">Repeat</keyword>
<dbReference type="OMA" id="VWVPIDV"/>
<evidence type="ECO:0000256" key="11">
    <source>
        <dbReference type="SAM" id="Phobius"/>
    </source>
</evidence>
<evidence type="ECO:0000256" key="8">
    <source>
        <dbReference type="ARBA" id="ARBA00023136"/>
    </source>
</evidence>
<evidence type="ECO:0000256" key="4">
    <source>
        <dbReference type="ARBA" id="ARBA00022692"/>
    </source>
</evidence>